<feature type="region of interest" description="Disordered" evidence="1">
    <location>
        <begin position="308"/>
        <end position="331"/>
    </location>
</feature>
<name>A0ABV3FTJ5_9NOCA</name>
<proteinExistence type="predicted"/>
<accession>A0ABV3FTJ5</accession>
<dbReference type="Proteomes" id="UP001551695">
    <property type="component" value="Unassembled WGS sequence"/>
</dbReference>
<evidence type="ECO:0008006" key="5">
    <source>
        <dbReference type="Google" id="ProtNLM"/>
    </source>
</evidence>
<feature type="chain" id="PRO_5046122005" description="Arabinofuranosidase" evidence="2">
    <location>
        <begin position="28"/>
        <end position="331"/>
    </location>
</feature>
<keyword evidence="4" id="KW-1185">Reference proteome</keyword>
<evidence type="ECO:0000256" key="1">
    <source>
        <dbReference type="SAM" id="MobiDB-lite"/>
    </source>
</evidence>
<evidence type="ECO:0000256" key="2">
    <source>
        <dbReference type="SAM" id="SignalP"/>
    </source>
</evidence>
<organism evidence="3 4">
    <name type="scientific">Nocardia aurea</name>
    <dbReference type="NCBI Taxonomy" id="2144174"/>
    <lineage>
        <taxon>Bacteria</taxon>
        <taxon>Bacillati</taxon>
        <taxon>Actinomycetota</taxon>
        <taxon>Actinomycetes</taxon>
        <taxon>Mycobacteriales</taxon>
        <taxon>Nocardiaceae</taxon>
        <taxon>Nocardia</taxon>
    </lineage>
</organism>
<dbReference type="Gene3D" id="2.115.10.20">
    <property type="entry name" value="Glycosyl hydrolase domain, family 43"/>
    <property type="match status" value="1"/>
</dbReference>
<dbReference type="EMBL" id="JBFAKC010000005">
    <property type="protein sequence ID" value="MEV0708756.1"/>
    <property type="molecule type" value="Genomic_DNA"/>
</dbReference>
<feature type="signal peptide" evidence="2">
    <location>
        <begin position="1"/>
        <end position="27"/>
    </location>
</feature>
<keyword evidence="2" id="KW-0732">Signal</keyword>
<dbReference type="RefSeq" id="WP_357783774.1">
    <property type="nucleotide sequence ID" value="NZ_JBFAKC010000005.1"/>
</dbReference>
<evidence type="ECO:0000313" key="3">
    <source>
        <dbReference type="EMBL" id="MEV0708756.1"/>
    </source>
</evidence>
<comment type="caution">
    <text evidence="3">The sequence shown here is derived from an EMBL/GenBank/DDBJ whole genome shotgun (WGS) entry which is preliminary data.</text>
</comment>
<feature type="compositionally biased region" description="Polar residues" evidence="1">
    <location>
        <begin position="319"/>
        <end position="331"/>
    </location>
</feature>
<gene>
    <name evidence="3" type="ORF">AB0I48_14430</name>
</gene>
<dbReference type="InterPro" id="IPR023296">
    <property type="entry name" value="Glyco_hydro_beta-prop_sf"/>
</dbReference>
<protein>
    <recommendedName>
        <fullName evidence="5">Arabinofuranosidase</fullName>
    </recommendedName>
</protein>
<evidence type="ECO:0000313" key="4">
    <source>
        <dbReference type="Proteomes" id="UP001551695"/>
    </source>
</evidence>
<sequence>MAITVGRRSALALLAGLPLLAAGPARAQSALPGVGIDSVRVPVRYTLAAFRADNDTTAAVYESVDGTRFTPVAEHAYTPATGLVRDTSVLSHTDGWYYLTYTMAADATSIGLARSRNRIDWTAMAPVPMLVPGRLEGAWAPEWYSDAAGSVGIIVSLTWGHGFTPHLLAPLGSGFSAWTPPIPLLGMGPSGPGSLGYIDTELVRLDGRVYAFAKNENTKLIELAVADNPLGPYSFVATGDWAGWGGPREGQSVVRLPDGGHRIYLDAYTEGRYLYSDSHDGFRTWSAPTELPGLSGVIRHGTVIAEFGPAKNPDGRGVDTSSSVRIPTSPR</sequence>
<reference evidence="3 4" key="1">
    <citation type="submission" date="2024-06" db="EMBL/GenBank/DDBJ databases">
        <title>The Natural Products Discovery Center: Release of the First 8490 Sequenced Strains for Exploring Actinobacteria Biosynthetic Diversity.</title>
        <authorList>
            <person name="Kalkreuter E."/>
            <person name="Kautsar S.A."/>
            <person name="Yang D."/>
            <person name="Bader C.D."/>
            <person name="Teijaro C.N."/>
            <person name="Fluegel L."/>
            <person name="Davis C.M."/>
            <person name="Simpson J.R."/>
            <person name="Lauterbach L."/>
            <person name="Steele A.D."/>
            <person name="Gui C."/>
            <person name="Meng S."/>
            <person name="Li G."/>
            <person name="Viehrig K."/>
            <person name="Ye F."/>
            <person name="Su P."/>
            <person name="Kiefer A.F."/>
            <person name="Nichols A."/>
            <person name="Cepeda A.J."/>
            <person name="Yan W."/>
            <person name="Fan B."/>
            <person name="Jiang Y."/>
            <person name="Adhikari A."/>
            <person name="Zheng C.-J."/>
            <person name="Schuster L."/>
            <person name="Cowan T.M."/>
            <person name="Smanski M.J."/>
            <person name="Chevrette M.G."/>
            <person name="De Carvalho L.P.S."/>
            <person name="Shen B."/>
        </authorList>
    </citation>
    <scope>NUCLEOTIDE SEQUENCE [LARGE SCALE GENOMIC DNA]</scope>
    <source>
        <strain evidence="3 4">NPDC050403</strain>
    </source>
</reference>
<dbReference type="SUPFAM" id="SSF75005">
    <property type="entry name" value="Arabinanase/levansucrase/invertase"/>
    <property type="match status" value="1"/>
</dbReference>